<feature type="transmembrane region" description="Helical" evidence="1">
    <location>
        <begin position="149"/>
        <end position="173"/>
    </location>
</feature>
<name>A0A9W7CFU8_9STRA</name>
<comment type="caution">
    <text evidence="2">The sequence shown here is derived from an EMBL/GenBank/DDBJ whole genome shotgun (WGS) entry which is preliminary data.</text>
</comment>
<evidence type="ECO:0000313" key="3">
    <source>
        <dbReference type="Proteomes" id="UP001165160"/>
    </source>
</evidence>
<dbReference type="AlphaFoldDB" id="A0A9W7CFU8"/>
<sequence length="213" mass="23213">MLPPSYFAVIKLYSRLSDLKLGAVITTGFKSLPSVLLPMLYISTASLRCIASIASPDVKIDNLGFVQSCRNPSQPTFMVSAFLFTSWALTYVVEPLLPGERTLTWSNVMKLEMKRAEALIFSLLSTLSVGTLVIYALTNEEGEEISESLAQLCGIMTANSICLAFVVAYQYIISPFIYKAFNRSQTSSEEEAATSPNSDAVSFANTSTTINAL</sequence>
<accession>A0A9W7CFU8</accession>
<proteinExistence type="predicted"/>
<dbReference type="EMBL" id="BRXX01000308">
    <property type="protein sequence ID" value="GMI03884.1"/>
    <property type="molecule type" value="Genomic_DNA"/>
</dbReference>
<feature type="transmembrane region" description="Helical" evidence="1">
    <location>
        <begin position="21"/>
        <end position="42"/>
    </location>
</feature>
<dbReference type="Proteomes" id="UP001165160">
    <property type="component" value="Unassembled WGS sequence"/>
</dbReference>
<keyword evidence="3" id="KW-1185">Reference proteome</keyword>
<evidence type="ECO:0000313" key="2">
    <source>
        <dbReference type="EMBL" id="GMI03884.1"/>
    </source>
</evidence>
<keyword evidence="1" id="KW-0472">Membrane</keyword>
<keyword evidence="1" id="KW-1133">Transmembrane helix</keyword>
<organism evidence="2 3">
    <name type="scientific">Triparma verrucosa</name>
    <dbReference type="NCBI Taxonomy" id="1606542"/>
    <lineage>
        <taxon>Eukaryota</taxon>
        <taxon>Sar</taxon>
        <taxon>Stramenopiles</taxon>
        <taxon>Ochrophyta</taxon>
        <taxon>Bolidophyceae</taxon>
        <taxon>Parmales</taxon>
        <taxon>Triparmaceae</taxon>
        <taxon>Triparma</taxon>
    </lineage>
</organism>
<gene>
    <name evidence="2" type="ORF">TrVE_jg2542</name>
</gene>
<evidence type="ECO:0000256" key="1">
    <source>
        <dbReference type="SAM" id="Phobius"/>
    </source>
</evidence>
<feature type="transmembrane region" description="Helical" evidence="1">
    <location>
        <begin position="77"/>
        <end position="97"/>
    </location>
</feature>
<keyword evidence="1" id="KW-0812">Transmembrane</keyword>
<protein>
    <submittedName>
        <fullName evidence="2">Uncharacterized protein</fullName>
    </submittedName>
</protein>
<reference evidence="3" key="1">
    <citation type="journal article" date="2023" name="Commun. Biol.">
        <title>Genome analysis of Parmales, the sister group of diatoms, reveals the evolutionary specialization of diatoms from phago-mixotrophs to photoautotrophs.</title>
        <authorList>
            <person name="Ban H."/>
            <person name="Sato S."/>
            <person name="Yoshikawa S."/>
            <person name="Yamada K."/>
            <person name="Nakamura Y."/>
            <person name="Ichinomiya M."/>
            <person name="Sato N."/>
            <person name="Blanc-Mathieu R."/>
            <person name="Endo H."/>
            <person name="Kuwata A."/>
            <person name="Ogata H."/>
        </authorList>
    </citation>
    <scope>NUCLEOTIDE SEQUENCE [LARGE SCALE GENOMIC DNA]</scope>
    <source>
        <strain evidence="3">NIES 3699</strain>
    </source>
</reference>
<feature type="transmembrane region" description="Helical" evidence="1">
    <location>
        <begin position="118"/>
        <end position="137"/>
    </location>
</feature>